<evidence type="ECO:0000313" key="5">
    <source>
        <dbReference type="Proteomes" id="UP000295680"/>
    </source>
</evidence>
<organism evidence="4 5">
    <name type="scientific">Actinocrispum wychmicini</name>
    <dbReference type="NCBI Taxonomy" id="1213861"/>
    <lineage>
        <taxon>Bacteria</taxon>
        <taxon>Bacillati</taxon>
        <taxon>Actinomycetota</taxon>
        <taxon>Actinomycetes</taxon>
        <taxon>Pseudonocardiales</taxon>
        <taxon>Pseudonocardiaceae</taxon>
        <taxon>Actinocrispum</taxon>
    </lineage>
</organism>
<evidence type="ECO:0000313" key="4">
    <source>
        <dbReference type="EMBL" id="TCO54203.1"/>
    </source>
</evidence>
<name>A0A4R2J5N8_9PSEU</name>
<dbReference type="AlphaFoldDB" id="A0A4R2J5N8"/>
<dbReference type="GO" id="GO:0004601">
    <property type="term" value="F:peroxidase activity"/>
    <property type="evidence" value="ECO:0007669"/>
    <property type="project" value="InterPro"/>
</dbReference>
<dbReference type="InterPro" id="IPR037120">
    <property type="entry name" value="Haem_peroxidase_sf_animal"/>
</dbReference>
<comment type="subcellular location">
    <subcellularLocation>
        <location evidence="1">Secreted</location>
    </subcellularLocation>
</comment>
<dbReference type="GO" id="GO:0006979">
    <property type="term" value="P:response to oxidative stress"/>
    <property type="evidence" value="ECO:0007669"/>
    <property type="project" value="InterPro"/>
</dbReference>
<gene>
    <name evidence="4" type="ORF">EV192_109183</name>
</gene>
<dbReference type="PRINTS" id="PR00457">
    <property type="entry name" value="ANPEROXIDASE"/>
</dbReference>
<reference evidence="4 5" key="1">
    <citation type="submission" date="2019-03" db="EMBL/GenBank/DDBJ databases">
        <title>Genomic Encyclopedia of Type Strains, Phase IV (KMG-IV): sequencing the most valuable type-strain genomes for metagenomic binning, comparative biology and taxonomic classification.</title>
        <authorList>
            <person name="Goeker M."/>
        </authorList>
    </citation>
    <scope>NUCLEOTIDE SEQUENCE [LARGE SCALE GENOMIC DNA]</scope>
    <source>
        <strain evidence="4 5">DSM 45934</strain>
    </source>
</reference>
<evidence type="ECO:0000256" key="1">
    <source>
        <dbReference type="ARBA" id="ARBA00004613"/>
    </source>
</evidence>
<keyword evidence="3" id="KW-0325">Glycoprotein</keyword>
<evidence type="ECO:0000256" key="3">
    <source>
        <dbReference type="ARBA" id="ARBA00023180"/>
    </source>
</evidence>
<dbReference type="InterPro" id="IPR006311">
    <property type="entry name" value="TAT_signal"/>
</dbReference>
<dbReference type="OrthoDB" id="105077at2"/>
<dbReference type="Pfam" id="PF03098">
    <property type="entry name" value="An_peroxidase"/>
    <property type="match status" value="1"/>
</dbReference>
<dbReference type="Gene3D" id="1.10.640.10">
    <property type="entry name" value="Haem peroxidase domain superfamily, animal type"/>
    <property type="match status" value="1"/>
</dbReference>
<keyword evidence="2" id="KW-0964">Secreted</keyword>
<dbReference type="NCBIfam" id="TIGR01409">
    <property type="entry name" value="TAT_signal_seq"/>
    <property type="match status" value="1"/>
</dbReference>
<dbReference type="InterPro" id="IPR019791">
    <property type="entry name" value="Haem_peroxidase_animal"/>
</dbReference>
<dbReference type="GO" id="GO:0005576">
    <property type="term" value="C:extracellular region"/>
    <property type="evidence" value="ECO:0007669"/>
    <property type="project" value="UniProtKB-SubCell"/>
</dbReference>
<dbReference type="RefSeq" id="WP_132123384.1">
    <property type="nucleotide sequence ID" value="NZ_SLWS01000009.1"/>
</dbReference>
<dbReference type="InterPro" id="IPR019546">
    <property type="entry name" value="TAT_signal_bac_arc"/>
</dbReference>
<accession>A0A4R2J5N8</accession>
<protein>
    <submittedName>
        <fullName evidence="4">Secreted protein</fullName>
    </submittedName>
</protein>
<dbReference type="SUPFAM" id="SSF48113">
    <property type="entry name" value="Heme-dependent peroxidases"/>
    <property type="match status" value="1"/>
</dbReference>
<dbReference type="PANTHER" id="PTHR11475:SF4">
    <property type="entry name" value="CHORION PEROXIDASE"/>
    <property type="match status" value="1"/>
</dbReference>
<keyword evidence="5" id="KW-1185">Reference proteome</keyword>
<proteinExistence type="predicted"/>
<dbReference type="PROSITE" id="PS51318">
    <property type="entry name" value="TAT"/>
    <property type="match status" value="1"/>
</dbReference>
<dbReference type="InterPro" id="IPR010255">
    <property type="entry name" value="Haem_peroxidase_sf"/>
</dbReference>
<dbReference type="EMBL" id="SLWS01000009">
    <property type="protein sequence ID" value="TCO54203.1"/>
    <property type="molecule type" value="Genomic_DNA"/>
</dbReference>
<sequence length="517" mass="56301">MPPAEKDRHHLSRRGFLGGVTAAGAATAVSAFPGAALADPLAATSPLFFGRVFQLPPFATASPALQDAMREIGKPGGLMDAADPLQEGPVRLITNPELSPNNRDNPFHTAGTTFFGQFIDHDFTFDQTSTLGVPTPPETTRNTRNPTLNLDTVYGGGPVGSPELYDTADPAKFRVESGGQFEDLPRRADGVAIIADPRNDENLMIAGLHSAFLLFHNKVVNFVRAQGTPSAQVFAEARRLVTWHYQWIILNDFLPQIITFGIVQDILNRGRKFYRPPAGQQFMPVEFQGAVYRFGHSMVRPSYRANLAGDAGKPFFGFIFDPAGLGQADPVDLRGRARAPRRFIGWQTFFDFRGNQVTAVRPNKRIDTHISTPLFNLPLAAIPSGDAPTALPQRNLLRHITWSIPSGQALAAAMGQPPLGPEVFPELRQFNLGLDSNTPLWYYILREADVINDGIALAGVGARLCGEVFIGLLQLDPTSYLSVNPNFRPTLPGRTAGEFHITDLLTFAGVDPASRGQ</sequence>
<dbReference type="PROSITE" id="PS50292">
    <property type="entry name" value="PEROXIDASE_3"/>
    <property type="match status" value="1"/>
</dbReference>
<evidence type="ECO:0000256" key="2">
    <source>
        <dbReference type="ARBA" id="ARBA00022525"/>
    </source>
</evidence>
<comment type="caution">
    <text evidence="4">The sequence shown here is derived from an EMBL/GenBank/DDBJ whole genome shotgun (WGS) entry which is preliminary data.</text>
</comment>
<dbReference type="PANTHER" id="PTHR11475">
    <property type="entry name" value="OXIDASE/PEROXIDASE"/>
    <property type="match status" value="1"/>
</dbReference>
<dbReference type="CDD" id="cd09819">
    <property type="entry name" value="An_peroxidase_bacterial_1"/>
    <property type="match status" value="1"/>
</dbReference>
<dbReference type="Proteomes" id="UP000295680">
    <property type="component" value="Unassembled WGS sequence"/>
</dbReference>
<dbReference type="GO" id="GO:0020037">
    <property type="term" value="F:heme binding"/>
    <property type="evidence" value="ECO:0007669"/>
    <property type="project" value="InterPro"/>
</dbReference>